<name>A0A8S0U5R9_OLEEU</name>
<feature type="non-terminal residue" evidence="2">
    <location>
        <position position="1"/>
    </location>
</feature>
<dbReference type="EMBL" id="CACTIH010007416">
    <property type="protein sequence ID" value="CAA3012906.1"/>
    <property type="molecule type" value="Genomic_DNA"/>
</dbReference>
<evidence type="ECO:0000256" key="1">
    <source>
        <dbReference type="SAM" id="MobiDB-lite"/>
    </source>
</evidence>
<dbReference type="Proteomes" id="UP000594638">
    <property type="component" value="Unassembled WGS sequence"/>
</dbReference>
<comment type="caution">
    <text evidence="2">The sequence shown here is derived from an EMBL/GenBank/DDBJ whole genome shotgun (WGS) entry which is preliminary data.</text>
</comment>
<proteinExistence type="predicted"/>
<reference evidence="2 3" key="1">
    <citation type="submission" date="2019-12" db="EMBL/GenBank/DDBJ databases">
        <authorList>
            <person name="Alioto T."/>
            <person name="Alioto T."/>
            <person name="Gomez Garrido J."/>
        </authorList>
    </citation>
    <scope>NUCLEOTIDE SEQUENCE [LARGE SCALE GENOMIC DNA]</scope>
</reference>
<keyword evidence="3" id="KW-1185">Reference proteome</keyword>
<evidence type="ECO:0000313" key="2">
    <source>
        <dbReference type="EMBL" id="CAA3012906.1"/>
    </source>
</evidence>
<feature type="non-terminal residue" evidence="2">
    <location>
        <position position="52"/>
    </location>
</feature>
<accession>A0A8S0U5R9</accession>
<evidence type="ECO:0000313" key="3">
    <source>
        <dbReference type="Proteomes" id="UP000594638"/>
    </source>
</evidence>
<dbReference type="AlphaFoldDB" id="A0A8S0U5R9"/>
<gene>
    <name evidence="2" type="ORF">OLEA9_A019144</name>
</gene>
<organism evidence="2 3">
    <name type="scientific">Olea europaea subsp. europaea</name>
    <dbReference type="NCBI Taxonomy" id="158383"/>
    <lineage>
        <taxon>Eukaryota</taxon>
        <taxon>Viridiplantae</taxon>
        <taxon>Streptophyta</taxon>
        <taxon>Embryophyta</taxon>
        <taxon>Tracheophyta</taxon>
        <taxon>Spermatophyta</taxon>
        <taxon>Magnoliopsida</taxon>
        <taxon>eudicotyledons</taxon>
        <taxon>Gunneridae</taxon>
        <taxon>Pentapetalae</taxon>
        <taxon>asterids</taxon>
        <taxon>lamiids</taxon>
        <taxon>Lamiales</taxon>
        <taxon>Oleaceae</taxon>
        <taxon>Oleeae</taxon>
        <taxon>Olea</taxon>
    </lineage>
</organism>
<sequence length="52" mass="5613">SSDSPPPRNHHTTPHPPPNTIHKKIAKSLGDEHRATCNCCNNAEYNSAVVAP</sequence>
<protein>
    <submittedName>
        <fullName evidence="2">Uncharacterized protein</fullName>
    </submittedName>
</protein>
<feature type="region of interest" description="Disordered" evidence="1">
    <location>
        <begin position="1"/>
        <end position="23"/>
    </location>
</feature>
<dbReference type="Gramene" id="OE9A019144T1">
    <property type="protein sequence ID" value="OE9A019144C1"/>
    <property type="gene ID" value="OE9A019144"/>
</dbReference>